<feature type="transmembrane region" description="Helical" evidence="6">
    <location>
        <begin position="67"/>
        <end position="93"/>
    </location>
</feature>
<dbReference type="InterPro" id="IPR005496">
    <property type="entry name" value="Integral_membrane_TerC"/>
</dbReference>
<evidence type="ECO:0000256" key="1">
    <source>
        <dbReference type="ARBA" id="ARBA00004141"/>
    </source>
</evidence>
<proteinExistence type="inferred from homology"/>
<evidence type="ECO:0000256" key="2">
    <source>
        <dbReference type="ARBA" id="ARBA00007511"/>
    </source>
</evidence>
<dbReference type="RefSeq" id="WP_321394337.1">
    <property type="nucleotide sequence ID" value="NZ_CP139487.1"/>
</dbReference>
<evidence type="ECO:0000256" key="3">
    <source>
        <dbReference type="ARBA" id="ARBA00022692"/>
    </source>
</evidence>
<feature type="transmembrane region" description="Helical" evidence="6">
    <location>
        <begin position="105"/>
        <end position="127"/>
    </location>
</feature>
<comment type="subcellular location">
    <subcellularLocation>
        <location evidence="1">Membrane</location>
        <topology evidence="1">Multi-pass membrane protein</topology>
    </subcellularLocation>
</comment>
<dbReference type="Pfam" id="PF03741">
    <property type="entry name" value="TerC"/>
    <property type="match status" value="1"/>
</dbReference>
<feature type="transmembrane region" description="Helical" evidence="6">
    <location>
        <begin position="133"/>
        <end position="151"/>
    </location>
</feature>
<feature type="transmembrane region" description="Helical" evidence="6">
    <location>
        <begin position="6"/>
        <end position="28"/>
    </location>
</feature>
<protein>
    <submittedName>
        <fullName evidence="7">TerC family protein</fullName>
    </submittedName>
</protein>
<evidence type="ECO:0000256" key="4">
    <source>
        <dbReference type="ARBA" id="ARBA00022989"/>
    </source>
</evidence>
<feature type="transmembrane region" description="Helical" evidence="6">
    <location>
        <begin position="283"/>
        <end position="301"/>
    </location>
</feature>
<dbReference type="InterPro" id="IPR022369">
    <property type="entry name" value="Integral_membrane_TerC_rswitch"/>
</dbReference>
<sequence length="310" mass="35638">MYHETSLAVWVGFVIFILLVLLLDLGVFHKKSHTVGFKESIIWSGVWIALALAFAVIILYWRGQEDFMLFLTGYVIEKSLSVDNLFVFLLIFGFFKIPNQYQHKVLFYGILGALIMRAFFIWAGIAILTKFEWVIYIFGAFLVYSGIKMLMPHADDHDLEKSWVINWTKKIFPTTPHFHDDKFFVKLNGAWMITPLFITLIFVEFSDLVFAIDSIPAIIGITNDPFLVFTSNVFAILGLRSLYFALKGFADMFHYLKYGLALILMFIGAKMLIIHWFHMPVAVTMAVIFTVLLGSVLLSIWSNRKKAKNA</sequence>
<feature type="transmembrane region" description="Helical" evidence="6">
    <location>
        <begin position="196"/>
        <end position="219"/>
    </location>
</feature>
<dbReference type="AlphaFoldDB" id="A0AAX4HNE9"/>
<evidence type="ECO:0000256" key="6">
    <source>
        <dbReference type="SAM" id="Phobius"/>
    </source>
</evidence>
<dbReference type="GO" id="GO:0016020">
    <property type="term" value="C:membrane"/>
    <property type="evidence" value="ECO:0007669"/>
    <property type="project" value="UniProtKB-SubCell"/>
</dbReference>
<keyword evidence="5 6" id="KW-0472">Membrane</keyword>
<dbReference type="PANTHER" id="PTHR30238:SF0">
    <property type="entry name" value="THYLAKOID MEMBRANE PROTEIN TERC, CHLOROPLASTIC"/>
    <property type="match status" value="1"/>
</dbReference>
<keyword evidence="8" id="KW-1185">Reference proteome</keyword>
<accession>A0AAX4HNE9</accession>
<name>A0AAX4HNE9_9BACT</name>
<organism evidence="7 8">
    <name type="scientific">Peredibacter starrii</name>
    <dbReference type="NCBI Taxonomy" id="28202"/>
    <lineage>
        <taxon>Bacteria</taxon>
        <taxon>Pseudomonadati</taxon>
        <taxon>Bdellovibrionota</taxon>
        <taxon>Bacteriovoracia</taxon>
        <taxon>Bacteriovoracales</taxon>
        <taxon>Bacteriovoracaceae</taxon>
        <taxon>Peredibacter</taxon>
    </lineage>
</organism>
<dbReference type="KEGG" id="psti:SOO65_19145"/>
<dbReference type="EMBL" id="CP139487">
    <property type="protein sequence ID" value="WPU64814.1"/>
    <property type="molecule type" value="Genomic_DNA"/>
</dbReference>
<keyword evidence="3 6" id="KW-0812">Transmembrane</keyword>
<comment type="similarity">
    <text evidence="2">Belongs to the TerC family.</text>
</comment>
<feature type="transmembrane region" description="Helical" evidence="6">
    <location>
        <begin position="258"/>
        <end position="277"/>
    </location>
</feature>
<dbReference type="Proteomes" id="UP001324634">
    <property type="component" value="Chromosome"/>
</dbReference>
<gene>
    <name evidence="7" type="ORF">SOO65_19145</name>
</gene>
<evidence type="ECO:0000313" key="8">
    <source>
        <dbReference type="Proteomes" id="UP001324634"/>
    </source>
</evidence>
<evidence type="ECO:0000313" key="7">
    <source>
        <dbReference type="EMBL" id="WPU64814.1"/>
    </source>
</evidence>
<feature type="transmembrane region" description="Helical" evidence="6">
    <location>
        <begin position="40"/>
        <end position="61"/>
    </location>
</feature>
<dbReference type="PANTHER" id="PTHR30238">
    <property type="entry name" value="MEMBRANE BOUND PREDICTED REDOX MODULATOR"/>
    <property type="match status" value="1"/>
</dbReference>
<keyword evidence="4 6" id="KW-1133">Transmembrane helix</keyword>
<evidence type="ECO:0000256" key="5">
    <source>
        <dbReference type="ARBA" id="ARBA00023136"/>
    </source>
</evidence>
<dbReference type="NCBIfam" id="TIGR03718">
    <property type="entry name" value="R_switched_Alx"/>
    <property type="match status" value="1"/>
</dbReference>
<reference evidence="7 8" key="1">
    <citation type="submission" date="2023-11" db="EMBL/GenBank/DDBJ databases">
        <title>Peredibacter starrii A3.12.</title>
        <authorList>
            <person name="Mitchell R.J."/>
        </authorList>
    </citation>
    <scope>NUCLEOTIDE SEQUENCE [LARGE SCALE GENOMIC DNA]</scope>
    <source>
        <strain evidence="7 8">A3.12</strain>
    </source>
</reference>